<sequence>MKLYLLACLIASASSETATEPTTTQAKLESGAKITKKASSMPKASNKLRMEMLKWFCAEGSGHDEDRPCKTFSYMQKRLKATDADAKKKLEEEHKATMPTDEAGKKQLGAETREGFLKMYKSFCAQTPPPNPAVCSDESLKKVFERFNQMHQSANKPSPIAPVL</sequence>
<keyword evidence="1" id="KW-0732">Signal</keyword>
<dbReference type="EMBL" id="HBEP01024544">
    <property type="protein sequence ID" value="CAD8496424.1"/>
    <property type="molecule type" value="Transcribed_RNA"/>
</dbReference>
<organism evidence="2">
    <name type="scientific">Phaeocystis antarctica</name>
    <dbReference type="NCBI Taxonomy" id="33657"/>
    <lineage>
        <taxon>Eukaryota</taxon>
        <taxon>Haptista</taxon>
        <taxon>Haptophyta</taxon>
        <taxon>Prymnesiophyceae</taxon>
        <taxon>Phaeocystales</taxon>
        <taxon>Phaeocystaceae</taxon>
        <taxon>Phaeocystis</taxon>
    </lineage>
</organism>
<name>A0A7S0EWQ9_9EUKA</name>
<reference evidence="2" key="1">
    <citation type="submission" date="2021-01" db="EMBL/GenBank/DDBJ databases">
        <authorList>
            <person name="Corre E."/>
            <person name="Pelletier E."/>
            <person name="Niang G."/>
            <person name="Scheremetjew M."/>
            <person name="Finn R."/>
            <person name="Kale V."/>
            <person name="Holt S."/>
            <person name="Cochrane G."/>
            <person name="Meng A."/>
            <person name="Brown T."/>
            <person name="Cohen L."/>
        </authorList>
    </citation>
    <scope>NUCLEOTIDE SEQUENCE</scope>
    <source>
        <strain evidence="2">CCMP1374</strain>
    </source>
</reference>
<feature type="signal peptide" evidence="1">
    <location>
        <begin position="1"/>
        <end position="15"/>
    </location>
</feature>
<gene>
    <name evidence="2" type="ORF">PANT1444_LOCUS13927</name>
</gene>
<accession>A0A7S0EWQ9</accession>
<protein>
    <submittedName>
        <fullName evidence="2">Uncharacterized protein</fullName>
    </submittedName>
</protein>
<evidence type="ECO:0000313" key="2">
    <source>
        <dbReference type="EMBL" id="CAD8496424.1"/>
    </source>
</evidence>
<feature type="chain" id="PRO_5031103154" evidence="1">
    <location>
        <begin position="16"/>
        <end position="164"/>
    </location>
</feature>
<dbReference type="AlphaFoldDB" id="A0A7S0EWQ9"/>
<evidence type="ECO:0000256" key="1">
    <source>
        <dbReference type="SAM" id="SignalP"/>
    </source>
</evidence>
<proteinExistence type="predicted"/>